<name>A0A9P9AU14_9HYPO</name>
<evidence type="ECO:0000313" key="2">
    <source>
        <dbReference type="Proteomes" id="UP000777438"/>
    </source>
</evidence>
<dbReference type="Proteomes" id="UP000777438">
    <property type="component" value="Unassembled WGS sequence"/>
</dbReference>
<sequence>MQVIRRWGSWGRGKRKERNASRAQSRVGCVCVGSSLSILLAHLPRDVVSLLCSLPRAAHRCLCRDQALEQDSTFSLCLSSPIGCRERPAILHVTPCVRERRVCVLVDTRHAAQCIPVWGVWSVLTGSCNVIHASCESGPDECFRLGNHQKQNKKKIGGRQRT</sequence>
<gene>
    <name evidence="1" type="ORF">B0T10DRAFT_166939</name>
</gene>
<evidence type="ECO:0000313" key="1">
    <source>
        <dbReference type="EMBL" id="KAH6896872.1"/>
    </source>
</evidence>
<accession>A0A9P9AU14</accession>
<proteinExistence type="predicted"/>
<dbReference type="EMBL" id="JAGPYM010000003">
    <property type="protein sequence ID" value="KAH6896872.1"/>
    <property type="molecule type" value="Genomic_DNA"/>
</dbReference>
<reference evidence="1 2" key="1">
    <citation type="journal article" date="2021" name="Nat. Commun.">
        <title>Genetic determinants of endophytism in the Arabidopsis root mycobiome.</title>
        <authorList>
            <person name="Mesny F."/>
            <person name="Miyauchi S."/>
            <person name="Thiergart T."/>
            <person name="Pickel B."/>
            <person name="Atanasova L."/>
            <person name="Karlsson M."/>
            <person name="Huettel B."/>
            <person name="Barry K.W."/>
            <person name="Haridas S."/>
            <person name="Chen C."/>
            <person name="Bauer D."/>
            <person name="Andreopoulos W."/>
            <person name="Pangilinan J."/>
            <person name="LaButti K."/>
            <person name="Riley R."/>
            <person name="Lipzen A."/>
            <person name="Clum A."/>
            <person name="Drula E."/>
            <person name="Henrissat B."/>
            <person name="Kohler A."/>
            <person name="Grigoriev I.V."/>
            <person name="Martin F.M."/>
            <person name="Hacquard S."/>
        </authorList>
    </citation>
    <scope>NUCLEOTIDE SEQUENCE [LARGE SCALE GENOMIC DNA]</scope>
    <source>
        <strain evidence="1 2">MPI-CAGE-CH-0241</strain>
    </source>
</reference>
<comment type="caution">
    <text evidence="1">The sequence shown here is derived from an EMBL/GenBank/DDBJ whole genome shotgun (WGS) entry which is preliminary data.</text>
</comment>
<protein>
    <submittedName>
        <fullName evidence="1">Uncharacterized protein</fullName>
    </submittedName>
</protein>
<keyword evidence="2" id="KW-1185">Reference proteome</keyword>
<organism evidence="1 2">
    <name type="scientific">Thelonectria olida</name>
    <dbReference type="NCBI Taxonomy" id="1576542"/>
    <lineage>
        <taxon>Eukaryota</taxon>
        <taxon>Fungi</taxon>
        <taxon>Dikarya</taxon>
        <taxon>Ascomycota</taxon>
        <taxon>Pezizomycotina</taxon>
        <taxon>Sordariomycetes</taxon>
        <taxon>Hypocreomycetidae</taxon>
        <taxon>Hypocreales</taxon>
        <taxon>Nectriaceae</taxon>
        <taxon>Thelonectria</taxon>
    </lineage>
</organism>
<dbReference type="AlphaFoldDB" id="A0A9P9AU14"/>